<dbReference type="EMBL" id="NBII01000003">
    <property type="protein sequence ID" value="PAV21167.1"/>
    <property type="molecule type" value="Genomic_DNA"/>
</dbReference>
<dbReference type="GO" id="GO:0006406">
    <property type="term" value="P:mRNA export from nucleus"/>
    <property type="evidence" value="ECO:0007669"/>
    <property type="project" value="InterPro"/>
</dbReference>
<gene>
    <name evidence="6" type="ORF">PNOK_0379400</name>
</gene>
<dbReference type="InterPro" id="IPR001680">
    <property type="entry name" value="WD40_rpt"/>
</dbReference>
<feature type="repeat" description="WD" evidence="4">
    <location>
        <begin position="232"/>
        <end position="273"/>
    </location>
</feature>
<dbReference type="PANTHER" id="PTHR22839">
    <property type="entry name" value="THO COMPLEX SUBUNIT 3 THO3"/>
    <property type="match status" value="1"/>
</dbReference>
<keyword evidence="1 4" id="KW-0853">WD repeat</keyword>
<organism evidence="6 7">
    <name type="scientific">Pyrrhoderma noxium</name>
    <dbReference type="NCBI Taxonomy" id="2282107"/>
    <lineage>
        <taxon>Eukaryota</taxon>
        <taxon>Fungi</taxon>
        <taxon>Dikarya</taxon>
        <taxon>Basidiomycota</taxon>
        <taxon>Agaricomycotina</taxon>
        <taxon>Agaricomycetes</taxon>
        <taxon>Hymenochaetales</taxon>
        <taxon>Hymenochaetaceae</taxon>
        <taxon>Pyrrhoderma</taxon>
    </lineage>
</organism>
<keyword evidence="2" id="KW-0677">Repeat</keyword>
<comment type="similarity">
    <text evidence="3">Belongs to the THOC3 family.</text>
</comment>
<evidence type="ECO:0000313" key="7">
    <source>
        <dbReference type="Proteomes" id="UP000217199"/>
    </source>
</evidence>
<keyword evidence="7" id="KW-1185">Reference proteome</keyword>
<dbReference type="PROSITE" id="PS00678">
    <property type="entry name" value="WD_REPEATS_1"/>
    <property type="match status" value="1"/>
</dbReference>
<dbReference type="Proteomes" id="UP000217199">
    <property type="component" value="Unassembled WGS sequence"/>
</dbReference>
<dbReference type="InterPro" id="IPR015943">
    <property type="entry name" value="WD40/YVTN_repeat-like_dom_sf"/>
</dbReference>
<evidence type="ECO:0000256" key="5">
    <source>
        <dbReference type="SAM" id="MobiDB-lite"/>
    </source>
</evidence>
<feature type="repeat" description="WD" evidence="4">
    <location>
        <begin position="97"/>
        <end position="140"/>
    </location>
</feature>
<dbReference type="SUPFAM" id="SSF50978">
    <property type="entry name" value="WD40 repeat-like"/>
    <property type="match status" value="1"/>
</dbReference>
<proteinExistence type="inferred from homology"/>
<dbReference type="STRING" id="2282107.A0A286UNH8"/>
<dbReference type="InterPro" id="IPR011659">
    <property type="entry name" value="WD40"/>
</dbReference>
<dbReference type="Gene3D" id="2.130.10.10">
    <property type="entry name" value="YVTN repeat-like/Quinoprotein amine dehydrogenase"/>
    <property type="match status" value="2"/>
</dbReference>
<feature type="region of interest" description="Disordered" evidence="5">
    <location>
        <begin position="1"/>
        <end position="40"/>
    </location>
</feature>
<feature type="compositionally biased region" description="Polar residues" evidence="5">
    <location>
        <begin position="17"/>
        <end position="34"/>
    </location>
</feature>
<evidence type="ECO:0000256" key="2">
    <source>
        <dbReference type="ARBA" id="ARBA00022737"/>
    </source>
</evidence>
<dbReference type="Pfam" id="PF00400">
    <property type="entry name" value="WD40"/>
    <property type="match status" value="4"/>
</dbReference>
<dbReference type="PANTHER" id="PTHR22839:SF0">
    <property type="entry name" value="THO COMPLEX SUBUNIT 3"/>
    <property type="match status" value="1"/>
</dbReference>
<dbReference type="InterPro" id="IPR040132">
    <property type="entry name" value="Tex1/THOC3"/>
</dbReference>
<comment type="caution">
    <text evidence="6">The sequence shown here is derived from an EMBL/GenBank/DDBJ whole genome shotgun (WGS) entry which is preliminary data.</text>
</comment>
<evidence type="ECO:0000256" key="4">
    <source>
        <dbReference type="PROSITE-ProRule" id="PRU00221"/>
    </source>
</evidence>
<dbReference type="SMART" id="SM00320">
    <property type="entry name" value="WD40"/>
    <property type="match status" value="4"/>
</dbReference>
<protein>
    <submittedName>
        <fullName evidence="6">WD40 domain containing protein</fullName>
    </submittedName>
</protein>
<dbReference type="FunCoup" id="A0A286UNH8">
    <property type="interactions" value="544"/>
</dbReference>
<reference evidence="6 7" key="1">
    <citation type="journal article" date="2017" name="Mol. Ecol.">
        <title>Comparative and population genomic landscape of Phellinus noxius: A hypervariable fungus causing root rot in trees.</title>
        <authorList>
            <person name="Chung C.L."/>
            <person name="Lee T.J."/>
            <person name="Akiba M."/>
            <person name="Lee H.H."/>
            <person name="Kuo T.H."/>
            <person name="Liu D."/>
            <person name="Ke H.M."/>
            <person name="Yokoi T."/>
            <person name="Roa M.B."/>
            <person name="Lu M.J."/>
            <person name="Chang Y.Y."/>
            <person name="Ann P.J."/>
            <person name="Tsai J.N."/>
            <person name="Chen C.Y."/>
            <person name="Tzean S.S."/>
            <person name="Ota Y."/>
            <person name="Hattori T."/>
            <person name="Sahashi N."/>
            <person name="Liou R.F."/>
            <person name="Kikuchi T."/>
            <person name="Tsai I.J."/>
        </authorList>
    </citation>
    <scope>NUCLEOTIDE SEQUENCE [LARGE SCALE GENOMIC DNA]</scope>
    <source>
        <strain evidence="6 7">FFPRI411160</strain>
    </source>
</reference>
<evidence type="ECO:0000256" key="3">
    <source>
        <dbReference type="ARBA" id="ARBA00046343"/>
    </source>
</evidence>
<dbReference type="InterPro" id="IPR019775">
    <property type="entry name" value="WD40_repeat_CS"/>
</dbReference>
<name>A0A286UNH8_9AGAM</name>
<accession>A0A286UNH8</accession>
<dbReference type="InterPro" id="IPR036322">
    <property type="entry name" value="WD40_repeat_dom_sf"/>
</dbReference>
<evidence type="ECO:0000256" key="1">
    <source>
        <dbReference type="ARBA" id="ARBA00022574"/>
    </source>
</evidence>
<dbReference type="InParanoid" id="A0A286UNH8"/>
<dbReference type="PROSITE" id="PS50082">
    <property type="entry name" value="WD_REPEATS_2"/>
    <property type="match status" value="2"/>
</dbReference>
<dbReference type="Pfam" id="PF07676">
    <property type="entry name" value="PD40"/>
    <property type="match status" value="1"/>
</dbReference>
<dbReference type="OrthoDB" id="340259at2759"/>
<evidence type="ECO:0000313" key="6">
    <source>
        <dbReference type="EMBL" id="PAV21167.1"/>
    </source>
</evidence>
<sequence>MNRPPPKAGNSEESEEPINQTRYPSPPQHVTNASRGIHAPSFSSFQPRELRFTSAHPSPHVAWSCDGRRLASVGIDKAVRIWSPEKSLDPRSATQYVGGHDFDVDYVAWNPTHPELFCTSSQRDKKIVFWDARQSRCVQTYVHSIAPSRLNYSPDGKTIVFTAVTPQFGFLTLNQGKGETKPSWSYSKHENRSLSATCAIFNNIGDGLVMCHSRQNSITVVDYPSLNVRENFSAHVWGTQDIAIDPRGRYLVSGGGDSLVDIFDMNDWICVNTITACEHPINALSFSHDGEYLAIASQGPYINICAVETGLPLHRVPTHGPVPTVTWHPSKYILAYCGEKPSITPNTTSTAYISLFGPGM</sequence>
<dbReference type="GO" id="GO:0000445">
    <property type="term" value="C:THO complex part of transcription export complex"/>
    <property type="evidence" value="ECO:0007669"/>
    <property type="project" value="TreeGrafter"/>
</dbReference>
<dbReference type="AlphaFoldDB" id="A0A286UNH8"/>